<keyword evidence="4" id="KW-1185">Reference proteome</keyword>
<proteinExistence type="predicted"/>
<accession>A0A485LH60</accession>
<name>A0A485LH60_9STRA</name>
<evidence type="ECO:0000259" key="1">
    <source>
        <dbReference type="Pfam" id="PF09414"/>
    </source>
</evidence>
<dbReference type="Gene3D" id="3.30.470.30">
    <property type="entry name" value="DNA ligase/mRNA capping enzyme"/>
    <property type="match status" value="1"/>
</dbReference>
<feature type="domain" description="RNA ligase" evidence="1">
    <location>
        <begin position="44"/>
        <end position="236"/>
    </location>
</feature>
<dbReference type="Proteomes" id="UP000332933">
    <property type="component" value="Unassembled WGS sequence"/>
</dbReference>
<evidence type="ECO:0000313" key="4">
    <source>
        <dbReference type="Proteomes" id="UP000332933"/>
    </source>
</evidence>
<dbReference type="SUPFAM" id="SSF56091">
    <property type="entry name" value="DNA ligase/mRNA capping enzyme, catalytic domain"/>
    <property type="match status" value="1"/>
</dbReference>
<evidence type="ECO:0000313" key="3">
    <source>
        <dbReference type="EMBL" id="VFT97950.1"/>
    </source>
</evidence>
<dbReference type="InterPro" id="IPR021122">
    <property type="entry name" value="RNA_ligase_dom_REL/Rnl2"/>
</dbReference>
<dbReference type="AlphaFoldDB" id="A0A485LH60"/>
<evidence type="ECO:0000313" key="2">
    <source>
        <dbReference type="EMBL" id="KAF0686930.1"/>
    </source>
</evidence>
<gene>
    <name evidence="3" type="primary">Aste57867_21278</name>
    <name evidence="2" type="ORF">As57867_021209</name>
    <name evidence="3" type="ORF">ASTE57867_21278</name>
</gene>
<sequence>MLVFPSIEKFRHVVAAVLKHARSCDRDDAGRPFYDKSKPMPVLTFQGTTKLHGANTAVVFHGSGAVSFQSRARPITVGDDFMGFAAHMTTHRASLETIQRVILALAPDNATSATLAVFGEWCGGPIQRGVALAELPKMFVVFAVRVGDDQWLDLSLVRDTIEFPDARIFHIHRFGTWTIEIDFGNLKPAQVELERITAAVEAECPAGKHFGVSGIGEGVVWTCVPYPSPRFWFKVKGENHVKANRKTKATPAAICVEQVASIEAFVDMYVSDERLAQGLTILAERGIERNEAATEIFVDWVTQDVFKEEGDTMAASGFNAETLAAPIASKASDWFMLTQVDVAFQS</sequence>
<dbReference type="EMBL" id="CAADRA010006992">
    <property type="protein sequence ID" value="VFT97950.1"/>
    <property type="molecule type" value="Genomic_DNA"/>
</dbReference>
<dbReference type="EMBL" id="VJMH01006966">
    <property type="protein sequence ID" value="KAF0686930.1"/>
    <property type="molecule type" value="Genomic_DNA"/>
</dbReference>
<reference evidence="2" key="2">
    <citation type="submission" date="2019-06" db="EMBL/GenBank/DDBJ databases">
        <title>Genomics analysis of Aphanomyces spp. identifies a new class of oomycete effector associated with host adaptation.</title>
        <authorList>
            <person name="Gaulin E."/>
        </authorList>
    </citation>
    <scope>NUCLEOTIDE SEQUENCE</scope>
    <source>
        <strain evidence="2">CBS 578.67</strain>
    </source>
</reference>
<reference evidence="3 4" key="1">
    <citation type="submission" date="2019-03" db="EMBL/GenBank/DDBJ databases">
        <authorList>
            <person name="Gaulin E."/>
            <person name="Dumas B."/>
        </authorList>
    </citation>
    <scope>NUCLEOTIDE SEQUENCE [LARGE SCALE GENOMIC DNA]</scope>
    <source>
        <strain evidence="3">CBS 568.67</strain>
    </source>
</reference>
<dbReference type="Pfam" id="PF09414">
    <property type="entry name" value="RNA_ligase"/>
    <property type="match status" value="1"/>
</dbReference>
<dbReference type="OrthoDB" id="10005335at2759"/>
<organism evidence="3 4">
    <name type="scientific">Aphanomyces stellatus</name>
    <dbReference type="NCBI Taxonomy" id="120398"/>
    <lineage>
        <taxon>Eukaryota</taxon>
        <taxon>Sar</taxon>
        <taxon>Stramenopiles</taxon>
        <taxon>Oomycota</taxon>
        <taxon>Saprolegniomycetes</taxon>
        <taxon>Saprolegniales</taxon>
        <taxon>Verrucalvaceae</taxon>
        <taxon>Aphanomyces</taxon>
    </lineage>
</organism>
<protein>
    <submittedName>
        <fullName evidence="3">Aste57867_21278 protein</fullName>
    </submittedName>
</protein>